<accession>A0A7G5MSS1</accession>
<dbReference type="RefSeq" id="WP_018598220.1">
    <property type="nucleotide sequence ID" value="NZ_CABLBP010000009.1"/>
</dbReference>
<protein>
    <submittedName>
        <fullName evidence="1">Uncharacterized protein</fullName>
    </submittedName>
</protein>
<organism evidence="1 2">
    <name type="scientific">Blautia producta</name>
    <dbReference type="NCBI Taxonomy" id="33035"/>
    <lineage>
        <taxon>Bacteria</taxon>
        <taxon>Bacillati</taxon>
        <taxon>Bacillota</taxon>
        <taxon>Clostridia</taxon>
        <taxon>Lachnospirales</taxon>
        <taxon>Lachnospiraceae</taxon>
        <taxon>Blautia</taxon>
    </lineage>
</organism>
<dbReference type="AlphaFoldDB" id="A0A7G5MSS1"/>
<evidence type="ECO:0000313" key="2">
    <source>
        <dbReference type="Proteomes" id="UP000515789"/>
    </source>
</evidence>
<proteinExistence type="predicted"/>
<name>A0A7G5MSS1_9FIRM</name>
<dbReference type="EMBL" id="CP039126">
    <property type="protein sequence ID" value="QMW77664.1"/>
    <property type="molecule type" value="Genomic_DNA"/>
</dbReference>
<gene>
    <name evidence="1" type="ORF">E5259_08705</name>
</gene>
<sequence>MESYGFFNGDTEYGQDEFNRYFKNIYEDGLSRGSNGSLTLSASLSGESVVLTPGFAIMQGFFYYNDSNKTIPITRNSTYKVIYRLVLRLDYESKTIQAVLKAGTAGSTPTVPALTRDASRYELSLYRIDVPVTGQISITDERFNTAVCGEIRPKNLAGYKEMVEEFDRQFQAWFKNVQGTGWRNIFAQATEPGGAVTGAIWISG</sequence>
<reference evidence="1 2" key="1">
    <citation type="submission" date="2019-04" db="EMBL/GenBank/DDBJ databases">
        <authorList>
            <person name="Schori C."/>
            <person name="Ahrens C."/>
        </authorList>
    </citation>
    <scope>NUCLEOTIDE SEQUENCE [LARGE SCALE GENOMIC DNA]</scope>
    <source>
        <strain evidence="1 2">DSM 2950</strain>
    </source>
</reference>
<dbReference type="GeneID" id="75055724"/>
<evidence type="ECO:0000313" key="1">
    <source>
        <dbReference type="EMBL" id="QMW77664.1"/>
    </source>
</evidence>
<dbReference type="Proteomes" id="UP000515789">
    <property type="component" value="Chromosome"/>
</dbReference>